<evidence type="ECO:0000259" key="8">
    <source>
        <dbReference type="PROSITE" id="PS50110"/>
    </source>
</evidence>
<evidence type="ECO:0000313" key="9">
    <source>
        <dbReference type="EMBL" id="KAA9133553.1"/>
    </source>
</evidence>
<keyword evidence="10" id="KW-1185">Reference proteome</keyword>
<dbReference type="Pfam" id="PF00072">
    <property type="entry name" value="Response_reg"/>
    <property type="match status" value="1"/>
</dbReference>
<dbReference type="CDD" id="cd00009">
    <property type="entry name" value="AAA"/>
    <property type="match status" value="1"/>
</dbReference>
<dbReference type="CDD" id="cd00156">
    <property type="entry name" value="REC"/>
    <property type="match status" value="1"/>
</dbReference>
<keyword evidence="2" id="KW-0067">ATP-binding</keyword>
<dbReference type="PROSITE" id="PS00688">
    <property type="entry name" value="SIGMA54_INTERACT_3"/>
    <property type="match status" value="1"/>
</dbReference>
<dbReference type="InterPro" id="IPR027417">
    <property type="entry name" value="P-loop_NTPase"/>
</dbReference>
<proteinExistence type="predicted"/>
<sequence length="440" mass="48269">MASILIVDDETAFAQGIADYLQLEGHDTTVAHDLANAREALSGDTPDLVLLDLMLPDGSGLELFDRFEKSTPKRIIIMTGHTGVKQLIGGLAGDAVTYMKKPIDPPELEGLLNSLDAGGVATTGGKAAQKGRYGLLIGESKPMQVVYTAISKVAPTDSTVFIHGESGTGKELVARMVHRESGREGRFIPVNCGGLNKDLVSSQLFGHEKGSFTGADGAHAGFFEQADNGTLFLDEITEMPMEMQAHLLRVLETGKVLRLGAQKEKRVNARLVAATNRDPRKAVEDGLLREDLYFRLSVFPIELPPLRQRHGDIELLANRFLDELNREHDQKRCLSADALRNLERHGWPGNVRELKHVLHRAWILADGDVVEVPEALDRGLETRVEGIRAGRSIADVEKDLIIATLEQVDGNKKEAAAMLGVSLKTLYNRLKTYEMDDEDD</sequence>
<comment type="caution">
    <text evidence="9">The sequence shown here is derived from an EMBL/GenBank/DDBJ whole genome shotgun (WGS) entry which is preliminary data.</text>
</comment>
<evidence type="ECO:0000256" key="1">
    <source>
        <dbReference type="ARBA" id="ARBA00022741"/>
    </source>
</evidence>
<name>A0A5N0TEM0_9GAMM</name>
<feature type="domain" description="Response regulatory" evidence="8">
    <location>
        <begin position="3"/>
        <end position="116"/>
    </location>
</feature>
<dbReference type="RefSeq" id="WP_150863115.1">
    <property type="nucleotide sequence ID" value="NZ_VYXP01000002.1"/>
</dbReference>
<dbReference type="InterPro" id="IPR002197">
    <property type="entry name" value="HTH_Fis"/>
</dbReference>
<dbReference type="PANTHER" id="PTHR32071">
    <property type="entry name" value="TRANSCRIPTIONAL REGULATORY PROTEIN"/>
    <property type="match status" value="1"/>
</dbReference>
<dbReference type="InterPro" id="IPR025662">
    <property type="entry name" value="Sigma_54_int_dom_ATP-bd_1"/>
</dbReference>
<dbReference type="SMART" id="SM00382">
    <property type="entry name" value="AAA"/>
    <property type="match status" value="1"/>
</dbReference>
<dbReference type="PROSITE" id="PS50110">
    <property type="entry name" value="RESPONSE_REGULATORY"/>
    <property type="match status" value="1"/>
</dbReference>
<dbReference type="InterPro" id="IPR058031">
    <property type="entry name" value="AAA_lid_NorR"/>
</dbReference>
<dbReference type="Gene3D" id="3.40.50.2300">
    <property type="match status" value="1"/>
</dbReference>
<dbReference type="SUPFAM" id="SSF52540">
    <property type="entry name" value="P-loop containing nucleoside triphosphate hydrolases"/>
    <property type="match status" value="1"/>
</dbReference>
<keyword evidence="4" id="KW-0238">DNA-binding</keyword>
<dbReference type="PRINTS" id="PR01590">
    <property type="entry name" value="HTHFIS"/>
</dbReference>
<keyword evidence="6" id="KW-0597">Phosphoprotein</keyword>
<dbReference type="PROSITE" id="PS00676">
    <property type="entry name" value="SIGMA54_INTERACT_2"/>
    <property type="match status" value="1"/>
</dbReference>
<dbReference type="InterPro" id="IPR011006">
    <property type="entry name" value="CheY-like_superfamily"/>
</dbReference>
<dbReference type="PROSITE" id="PS00675">
    <property type="entry name" value="SIGMA54_INTERACT_1"/>
    <property type="match status" value="1"/>
</dbReference>
<dbReference type="FunFam" id="3.40.50.300:FF:000006">
    <property type="entry name" value="DNA-binding transcriptional regulator NtrC"/>
    <property type="match status" value="1"/>
</dbReference>
<dbReference type="InterPro" id="IPR003593">
    <property type="entry name" value="AAA+_ATPase"/>
</dbReference>
<gene>
    <name evidence="9" type="ORF">F3N42_04180</name>
</gene>
<evidence type="ECO:0000259" key="7">
    <source>
        <dbReference type="PROSITE" id="PS50045"/>
    </source>
</evidence>
<evidence type="ECO:0000256" key="4">
    <source>
        <dbReference type="ARBA" id="ARBA00023125"/>
    </source>
</evidence>
<dbReference type="PANTHER" id="PTHR32071:SF117">
    <property type="entry name" value="PTS-DEPENDENT DIHYDROXYACETONE KINASE OPERON REGULATORY PROTEIN-RELATED"/>
    <property type="match status" value="1"/>
</dbReference>
<protein>
    <submittedName>
        <fullName evidence="9">Sigma-54-dependent Fis family transcriptional regulator</fullName>
    </submittedName>
</protein>
<reference evidence="9 10" key="1">
    <citation type="submission" date="2019-09" db="EMBL/GenBank/DDBJ databases">
        <title>Wenzhouxiangella sp. Genome sequencing and assembly.</title>
        <authorList>
            <person name="Zhang R."/>
        </authorList>
    </citation>
    <scope>NUCLEOTIDE SEQUENCE [LARGE SCALE GENOMIC DNA]</scope>
    <source>
        <strain evidence="9 10">W260</strain>
    </source>
</reference>
<dbReference type="InterPro" id="IPR025944">
    <property type="entry name" value="Sigma_54_int_dom_CS"/>
</dbReference>
<dbReference type="PROSITE" id="PS50045">
    <property type="entry name" value="SIGMA54_INTERACT_4"/>
    <property type="match status" value="1"/>
</dbReference>
<dbReference type="Gene3D" id="1.10.10.60">
    <property type="entry name" value="Homeodomain-like"/>
    <property type="match status" value="1"/>
</dbReference>
<dbReference type="SMART" id="SM00448">
    <property type="entry name" value="REC"/>
    <property type="match status" value="1"/>
</dbReference>
<dbReference type="GO" id="GO:0005524">
    <property type="term" value="F:ATP binding"/>
    <property type="evidence" value="ECO:0007669"/>
    <property type="project" value="UniProtKB-KW"/>
</dbReference>
<dbReference type="InterPro" id="IPR002078">
    <property type="entry name" value="Sigma_54_int"/>
</dbReference>
<evidence type="ECO:0000256" key="2">
    <source>
        <dbReference type="ARBA" id="ARBA00022840"/>
    </source>
</evidence>
<dbReference type="Pfam" id="PF00158">
    <property type="entry name" value="Sigma54_activat"/>
    <property type="match status" value="1"/>
</dbReference>
<evidence type="ECO:0000256" key="3">
    <source>
        <dbReference type="ARBA" id="ARBA00023015"/>
    </source>
</evidence>
<dbReference type="SUPFAM" id="SSF46689">
    <property type="entry name" value="Homeodomain-like"/>
    <property type="match status" value="1"/>
</dbReference>
<dbReference type="Gene3D" id="1.10.8.60">
    <property type="match status" value="1"/>
</dbReference>
<dbReference type="Gene3D" id="3.40.50.300">
    <property type="entry name" value="P-loop containing nucleotide triphosphate hydrolases"/>
    <property type="match status" value="1"/>
</dbReference>
<keyword evidence="1" id="KW-0547">Nucleotide-binding</keyword>
<dbReference type="Pfam" id="PF02954">
    <property type="entry name" value="HTH_8"/>
    <property type="match status" value="1"/>
</dbReference>
<dbReference type="AlphaFoldDB" id="A0A5N0TEM0"/>
<evidence type="ECO:0000313" key="10">
    <source>
        <dbReference type="Proteomes" id="UP000325372"/>
    </source>
</evidence>
<evidence type="ECO:0000256" key="5">
    <source>
        <dbReference type="ARBA" id="ARBA00023163"/>
    </source>
</evidence>
<dbReference type="EMBL" id="VYXP01000002">
    <property type="protein sequence ID" value="KAA9133553.1"/>
    <property type="molecule type" value="Genomic_DNA"/>
</dbReference>
<dbReference type="InterPro" id="IPR025943">
    <property type="entry name" value="Sigma_54_int_dom_ATP-bd_2"/>
</dbReference>
<dbReference type="Pfam" id="PF25601">
    <property type="entry name" value="AAA_lid_14"/>
    <property type="match status" value="1"/>
</dbReference>
<dbReference type="InterPro" id="IPR001789">
    <property type="entry name" value="Sig_transdc_resp-reg_receiver"/>
</dbReference>
<keyword evidence="5" id="KW-0804">Transcription</keyword>
<dbReference type="GO" id="GO:0043565">
    <property type="term" value="F:sequence-specific DNA binding"/>
    <property type="evidence" value="ECO:0007669"/>
    <property type="project" value="InterPro"/>
</dbReference>
<dbReference type="Proteomes" id="UP000325372">
    <property type="component" value="Unassembled WGS sequence"/>
</dbReference>
<organism evidence="9 10">
    <name type="scientific">Marinihelvus fidelis</name>
    <dbReference type="NCBI Taxonomy" id="2613842"/>
    <lineage>
        <taxon>Bacteria</taxon>
        <taxon>Pseudomonadati</taxon>
        <taxon>Pseudomonadota</taxon>
        <taxon>Gammaproteobacteria</taxon>
        <taxon>Chromatiales</taxon>
        <taxon>Wenzhouxiangellaceae</taxon>
        <taxon>Marinihelvus</taxon>
    </lineage>
</organism>
<dbReference type="InterPro" id="IPR009057">
    <property type="entry name" value="Homeodomain-like_sf"/>
</dbReference>
<feature type="modified residue" description="4-aspartylphosphate" evidence="6">
    <location>
        <position position="52"/>
    </location>
</feature>
<keyword evidence="3" id="KW-0805">Transcription regulation</keyword>
<dbReference type="GO" id="GO:0000160">
    <property type="term" value="P:phosphorelay signal transduction system"/>
    <property type="evidence" value="ECO:0007669"/>
    <property type="project" value="InterPro"/>
</dbReference>
<feature type="domain" description="Sigma-54 factor interaction" evidence="7">
    <location>
        <begin position="136"/>
        <end position="363"/>
    </location>
</feature>
<dbReference type="GO" id="GO:0006355">
    <property type="term" value="P:regulation of DNA-templated transcription"/>
    <property type="evidence" value="ECO:0007669"/>
    <property type="project" value="InterPro"/>
</dbReference>
<evidence type="ECO:0000256" key="6">
    <source>
        <dbReference type="PROSITE-ProRule" id="PRU00169"/>
    </source>
</evidence>
<dbReference type="SUPFAM" id="SSF52172">
    <property type="entry name" value="CheY-like"/>
    <property type="match status" value="1"/>
</dbReference>
<accession>A0A5N0TEM0</accession>